<feature type="transmembrane region" description="Helical" evidence="9">
    <location>
        <begin position="294"/>
        <end position="314"/>
    </location>
</feature>
<evidence type="ECO:0000256" key="3">
    <source>
        <dbReference type="ARBA" id="ARBA00022475"/>
    </source>
</evidence>
<accession>A0A9D6AE77</accession>
<feature type="transmembrane region" description="Helical" evidence="9">
    <location>
        <begin position="71"/>
        <end position="97"/>
    </location>
</feature>
<dbReference type="PANTHER" id="PTHR33989">
    <property type="match status" value="1"/>
</dbReference>
<keyword evidence="3 8" id="KW-1003">Cell membrane</keyword>
<dbReference type="AlphaFoldDB" id="A0A9D6AE77"/>
<keyword evidence="4 8" id="KW-0762">Sugar transport</keyword>
<evidence type="ECO:0000259" key="10">
    <source>
        <dbReference type="PROSITE" id="PS51105"/>
    </source>
</evidence>
<feature type="domain" description="PTS EIIC type-3" evidence="10">
    <location>
        <begin position="10"/>
        <end position="456"/>
    </location>
</feature>
<feature type="transmembrane region" description="Helical" evidence="9">
    <location>
        <begin position="180"/>
        <end position="198"/>
    </location>
</feature>
<evidence type="ECO:0000256" key="8">
    <source>
        <dbReference type="PIRNR" id="PIRNR006351"/>
    </source>
</evidence>
<dbReference type="Proteomes" id="UP000787322">
    <property type="component" value="Unassembled WGS sequence"/>
</dbReference>
<keyword evidence="2 8" id="KW-0813">Transport</keyword>
<dbReference type="Pfam" id="PF02378">
    <property type="entry name" value="PTS_EIIC"/>
    <property type="match status" value="1"/>
</dbReference>
<evidence type="ECO:0000313" key="12">
    <source>
        <dbReference type="Proteomes" id="UP000787322"/>
    </source>
</evidence>
<dbReference type="GO" id="GO:0009401">
    <property type="term" value="P:phosphoenolpyruvate-dependent sugar phosphotransferase system"/>
    <property type="evidence" value="ECO:0007669"/>
    <property type="project" value="InterPro"/>
</dbReference>
<dbReference type="EMBL" id="JABZGU010000059">
    <property type="protein sequence ID" value="MBF4802851.1"/>
    <property type="molecule type" value="Genomic_DNA"/>
</dbReference>
<dbReference type="GO" id="GO:0008982">
    <property type="term" value="F:protein-N(PI)-phosphohistidine-sugar phosphotransferase activity"/>
    <property type="evidence" value="ECO:0007669"/>
    <property type="project" value="UniProtKB-UniRule"/>
</dbReference>
<comment type="function">
    <text evidence="8">The phosphoenolpyruvate-dependent sugar phosphotransferase system (PTS), a major carbohydrate active -transport system, catalyzes the phosphorylation of incoming sugar substrates concomitant with their translocation across the cell membrane.</text>
</comment>
<reference evidence="11" key="1">
    <citation type="submission" date="2020-04" db="EMBL/GenBank/DDBJ databases">
        <title>Deep metagenomics examines the oral microbiome during advanced dental caries in children, revealing novel taxa and co-occurrences with host molecules.</title>
        <authorList>
            <person name="Baker J.L."/>
            <person name="Morton J.T."/>
            <person name="Dinis M."/>
            <person name="Alvarez R."/>
            <person name="Tran N.C."/>
            <person name="Knight R."/>
            <person name="Edlund A."/>
        </authorList>
    </citation>
    <scope>NUCLEOTIDE SEQUENCE</scope>
    <source>
        <strain evidence="11">JCVI_3_bin.11</strain>
    </source>
</reference>
<protein>
    <recommendedName>
        <fullName evidence="8">Permease IIC component</fullName>
    </recommendedName>
</protein>
<gene>
    <name evidence="11" type="ORF">HXK24_03375</name>
</gene>
<dbReference type="InterPro" id="IPR003352">
    <property type="entry name" value="PTS_EIIC"/>
</dbReference>
<comment type="subcellular location">
    <subcellularLocation>
        <location evidence="1">Cell membrane</location>
        <topology evidence="1">Multi-pass membrane protein</topology>
    </subcellularLocation>
</comment>
<proteinExistence type="predicted"/>
<dbReference type="GO" id="GO:0005886">
    <property type="term" value="C:plasma membrane"/>
    <property type="evidence" value="ECO:0007669"/>
    <property type="project" value="UniProtKB-SubCell"/>
</dbReference>
<evidence type="ECO:0000256" key="4">
    <source>
        <dbReference type="ARBA" id="ARBA00022597"/>
    </source>
</evidence>
<feature type="transmembrane region" description="Helical" evidence="9">
    <location>
        <begin position="104"/>
        <end position="124"/>
    </location>
</feature>
<feature type="transmembrane region" description="Helical" evidence="9">
    <location>
        <begin position="40"/>
        <end position="59"/>
    </location>
</feature>
<feature type="transmembrane region" description="Helical" evidence="9">
    <location>
        <begin position="230"/>
        <end position="256"/>
    </location>
</feature>
<keyword evidence="5 9" id="KW-0812">Transmembrane</keyword>
<evidence type="ECO:0000256" key="6">
    <source>
        <dbReference type="ARBA" id="ARBA00022989"/>
    </source>
</evidence>
<dbReference type="InterPro" id="IPR004796">
    <property type="entry name" value="PTS_IIC_cello"/>
</dbReference>
<dbReference type="PROSITE" id="PS51105">
    <property type="entry name" value="PTS_EIIC_TYPE_3"/>
    <property type="match status" value="1"/>
</dbReference>
<dbReference type="InterPro" id="IPR004501">
    <property type="entry name" value="PTS_EIIC_3"/>
</dbReference>
<evidence type="ECO:0000256" key="5">
    <source>
        <dbReference type="ARBA" id="ARBA00022692"/>
    </source>
</evidence>
<dbReference type="PIRSF" id="PIRSF006351">
    <property type="entry name" value="PTS_EIIC-Cellobiose"/>
    <property type="match status" value="1"/>
</dbReference>
<comment type="caution">
    <text evidence="11">The sequence shown here is derived from an EMBL/GenBank/DDBJ whole genome shotgun (WGS) entry which is preliminary data.</text>
</comment>
<evidence type="ECO:0000256" key="2">
    <source>
        <dbReference type="ARBA" id="ARBA00022448"/>
    </source>
</evidence>
<keyword evidence="6 9" id="KW-1133">Transmembrane helix</keyword>
<evidence type="ECO:0000256" key="1">
    <source>
        <dbReference type="ARBA" id="ARBA00004651"/>
    </source>
</evidence>
<feature type="transmembrane region" description="Helical" evidence="9">
    <location>
        <begin position="262"/>
        <end position="282"/>
    </location>
</feature>
<dbReference type="NCBIfam" id="TIGR00410">
    <property type="entry name" value="lacE"/>
    <property type="match status" value="1"/>
</dbReference>
<dbReference type="PANTHER" id="PTHR33989:SF10">
    <property type="entry name" value="PERMEASE IIC COMPONENT"/>
    <property type="match status" value="1"/>
</dbReference>
<name>A0A9D6AE77_9ACTN</name>
<dbReference type="InterPro" id="IPR051088">
    <property type="entry name" value="PTS_Sugar-EIIC/EIIB"/>
</dbReference>
<organism evidence="11 12">
    <name type="scientific">Lancefieldella parvula</name>
    <dbReference type="NCBI Taxonomy" id="1382"/>
    <lineage>
        <taxon>Bacteria</taxon>
        <taxon>Bacillati</taxon>
        <taxon>Actinomycetota</taxon>
        <taxon>Coriobacteriia</taxon>
        <taxon>Coriobacteriales</taxon>
        <taxon>Atopobiaceae</taxon>
        <taxon>Lancefieldella</taxon>
    </lineage>
</organism>
<feature type="transmembrane region" description="Helical" evidence="9">
    <location>
        <begin position="326"/>
        <end position="347"/>
    </location>
</feature>
<feature type="transmembrane region" description="Helical" evidence="9">
    <location>
        <begin position="410"/>
        <end position="432"/>
    </location>
</feature>
<keyword evidence="7 8" id="KW-0472">Membrane</keyword>
<dbReference type="GO" id="GO:1901264">
    <property type="term" value="P:carbohydrate derivative transport"/>
    <property type="evidence" value="ECO:0007669"/>
    <property type="project" value="TreeGrafter"/>
</dbReference>
<feature type="transmembrane region" description="Helical" evidence="9">
    <location>
        <begin position="438"/>
        <end position="456"/>
    </location>
</feature>
<evidence type="ECO:0000256" key="9">
    <source>
        <dbReference type="SAM" id="Phobius"/>
    </source>
</evidence>
<sequence>MAKDNGQASFLDKFAEVSAKVGNQVHLRSLRDAFATVSPIYILAGIAVLINNVLFPLIFANDPVTLANFKVWGAAVAQGTLSFSAVILAGIIGYCLARNKRFENAISCVVIGIAALIIMMPQSIVATAGAVLHAANAADAAAAAVALPVADVAKLLPTGYAVTGVDVTGAFSTSFTGTNGLFGAIIIGLLSTTIFIKLSSVKQLKVNLGEGVPPAVADSFNTMIPMMLTLTVFGIASALLAVCAGTDLMTIIATSISAPLKGLMNAGPFAVIIIYTFANLLFCLGIHQSTISGVLIEPILTMLIVDNMATFAAGQPIPQDHYMNMQIINTFALIGGSGCTLMLLLDTFVFSKNKASKDVAALSLLPGIFNINEPVIYGYPIVFNLPLMIPFVLVPDLFIGLTYLLTNLGWISPCVAMVPWTTPVFLSGWLATGGDVRAVIWQVIEVLLAMAIYLPFMKISERAQAKQAEALAENAQDAE</sequence>
<evidence type="ECO:0000313" key="11">
    <source>
        <dbReference type="EMBL" id="MBF4802851.1"/>
    </source>
</evidence>
<evidence type="ECO:0000256" key="7">
    <source>
        <dbReference type="ARBA" id="ARBA00023136"/>
    </source>
</evidence>